<feature type="region of interest" description="Disordered" evidence="4">
    <location>
        <begin position="197"/>
        <end position="241"/>
    </location>
</feature>
<dbReference type="InterPro" id="IPR011053">
    <property type="entry name" value="Single_hybrid_motif"/>
</dbReference>
<evidence type="ECO:0000259" key="5">
    <source>
        <dbReference type="PROSITE" id="PS50968"/>
    </source>
</evidence>
<evidence type="ECO:0000313" key="7">
    <source>
        <dbReference type="EMBL" id="TIB08483.1"/>
    </source>
</evidence>
<evidence type="ECO:0000259" key="6">
    <source>
        <dbReference type="PROSITE" id="PS51826"/>
    </source>
</evidence>
<evidence type="ECO:0000256" key="1">
    <source>
        <dbReference type="ARBA" id="ARBA00007317"/>
    </source>
</evidence>
<evidence type="ECO:0008006" key="9">
    <source>
        <dbReference type="Google" id="ProtNLM"/>
    </source>
</evidence>
<dbReference type="PROSITE" id="PS51826">
    <property type="entry name" value="PSBD"/>
    <property type="match status" value="1"/>
</dbReference>
<evidence type="ECO:0000256" key="3">
    <source>
        <dbReference type="ARBA" id="ARBA00022946"/>
    </source>
</evidence>
<dbReference type="InterPro" id="IPR003016">
    <property type="entry name" value="2-oxoA_DH_lipoyl-BS"/>
</dbReference>
<dbReference type="GO" id="GO:0045254">
    <property type="term" value="C:pyruvate dehydrogenase complex"/>
    <property type="evidence" value="ECO:0007669"/>
    <property type="project" value="InterPro"/>
</dbReference>
<name>A0A4T0H2E4_WALIC</name>
<accession>A0A4T0H2E4</accession>
<dbReference type="Pfam" id="PF00364">
    <property type="entry name" value="Biotin_lipoyl"/>
    <property type="match status" value="1"/>
</dbReference>
<gene>
    <name evidence="7" type="ORF">E3P90_03674</name>
</gene>
<feature type="compositionally biased region" description="Polar residues" evidence="4">
    <location>
        <begin position="117"/>
        <end position="144"/>
    </location>
</feature>
<feature type="region of interest" description="Disordered" evidence="4">
    <location>
        <begin position="275"/>
        <end position="311"/>
    </location>
</feature>
<dbReference type="InterPro" id="IPR045257">
    <property type="entry name" value="E2/Pdx1"/>
</dbReference>
<dbReference type="PROSITE" id="PS00189">
    <property type="entry name" value="LIPOYL"/>
    <property type="match status" value="1"/>
</dbReference>
<comment type="similarity">
    <text evidence="1">Belongs to the 2-oxoacid dehydrogenase family.</text>
</comment>
<comment type="caution">
    <text evidence="7">The sequence shown here is derived from an EMBL/GenBank/DDBJ whole genome shotgun (WGS) entry which is preliminary data.</text>
</comment>
<dbReference type="InterPro" id="IPR000089">
    <property type="entry name" value="Biotin_lipoyl"/>
</dbReference>
<dbReference type="CDD" id="cd06849">
    <property type="entry name" value="lipoyl_domain"/>
    <property type="match status" value="1"/>
</dbReference>
<proteinExistence type="inferred from homology"/>
<dbReference type="EMBL" id="SPOF01000058">
    <property type="protein sequence ID" value="TIB08483.1"/>
    <property type="molecule type" value="Genomic_DNA"/>
</dbReference>
<feature type="domain" description="Peripheral subunit-binding (PSBD)" evidence="6">
    <location>
        <begin position="158"/>
        <end position="196"/>
    </location>
</feature>
<dbReference type="FunFam" id="2.40.50.100:FF:000010">
    <property type="entry name" value="Acetyltransferase component of pyruvate dehydrogenase complex"/>
    <property type="match status" value="1"/>
</dbReference>
<dbReference type="Proteomes" id="UP000306954">
    <property type="component" value="Unassembled WGS sequence"/>
</dbReference>
<keyword evidence="2" id="KW-0450">Lipoyl</keyword>
<dbReference type="Gene3D" id="4.10.320.10">
    <property type="entry name" value="E3-binding domain"/>
    <property type="match status" value="1"/>
</dbReference>
<dbReference type="InterPro" id="IPR036625">
    <property type="entry name" value="E3-bd_dom_sf"/>
</dbReference>
<dbReference type="Gene3D" id="2.40.50.100">
    <property type="match status" value="1"/>
</dbReference>
<dbReference type="PANTHER" id="PTHR23151">
    <property type="entry name" value="DIHYDROLIPOAMIDE ACETYL/SUCCINYL-TRANSFERASE-RELATED"/>
    <property type="match status" value="1"/>
</dbReference>
<dbReference type="GO" id="GO:0006086">
    <property type="term" value="P:pyruvate decarboxylation to acetyl-CoA"/>
    <property type="evidence" value="ECO:0007669"/>
    <property type="project" value="InterPro"/>
</dbReference>
<evidence type="ECO:0000256" key="2">
    <source>
        <dbReference type="ARBA" id="ARBA00022823"/>
    </source>
</evidence>
<sequence>MTRMALRRGTTLTRSLSTTRCTNVLNKFDFPAMSPTMTEGGIAGWKIKAGDKFSAGDVLLEIETDKATIDVEAQDDGVLAKIILNDGAKGIPVGAPIAVLGEEGDDISAADAVAESAKSSQGESEGAKQDSTPQPTPEPAQSTPEPTPKDTHVESTKPLFPSVSRLLIDNGISDPSAIQGTGRHGMLTRGDILSHLGKIDNPRGSMKQVADKQAKEAAEFKPFEGLSEKKDGKKDSKDDKPLDYVSIRSIITAGLSKGAAKKGVEKKKEQLPSFDDVIAPYLTPNPKPNEKAQERPFAGTKKSADYLEGLY</sequence>
<dbReference type="InterPro" id="IPR004167">
    <property type="entry name" value="PSBD"/>
</dbReference>
<evidence type="ECO:0000313" key="8">
    <source>
        <dbReference type="Proteomes" id="UP000306954"/>
    </source>
</evidence>
<dbReference type="GO" id="GO:0004742">
    <property type="term" value="F:dihydrolipoyllysine-residue acetyltransferase activity"/>
    <property type="evidence" value="ECO:0007669"/>
    <property type="project" value="TreeGrafter"/>
</dbReference>
<organism evidence="7 8">
    <name type="scientific">Wallemia ichthyophaga</name>
    <dbReference type="NCBI Taxonomy" id="245174"/>
    <lineage>
        <taxon>Eukaryota</taxon>
        <taxon>Fungi</taxon>
        <taxon>Dikarya</taxon>
        <taxon>Basidiomycota</taxon>
        <taxon>Wallemiomycotina</taxon>
        <taxon>Wallemiomycetes</taxon>
        <taxon>Wallemiales</taxon>
        <taxon>Wallemiaceae</taxon>
        <taxon>Wallemia</taxon>
    </lineage>
</organism>
<feature type="region of interest" description="Disordered" evidence="4">
    <location>
        <begin position="110"/>
        <end position="156"/>
    </location>
</feature>
<protein>
    <recommendedName>
        <fullName evidence="9">Single hybrid motif-containing protein</fullName>
    </recommendedName>
</protein>
<reference evidence="7 8" key="1">
    <citation type="submission" date="2019-03" db="EMBL/GenBank/DDBJ databases">
        <title>Sequencing 23 genomes of Wallemia ichthyophaga.</title>
        <authorList>
            <person name="Gostincar C."/>
        </authorList>
    </citation>
    <scope>NUCLEOTIDE SEQUENCE [LARGE SCALE GENOMIC DNA]</scope>
    <source>
        <strain evidence="7 8">EXF-8621</strain>
    </source>
</reference>
<feature type="domain" description="Lipoyl-binding" evidence="5">
    <location>
        <begin position="25"/>
        <end position="101"/>
    </location>
</feature>
<dbReference type="SUPFAM" id="SSF47005">
    <property type="entry name" value="Peripheral subunit-binding domain of 2-oxo acid dehydrogenase complex"/>
    <property type="match status" value="1"/>
</dbReference>
<dbReference type="AlphaFoldDB" id="A0A4T0H2E4"/>
<evidence type="ECO:0000256" key="4">
    <source>
        <dbReference type="SAM" id="MobiDB-lite"/>
    </source>
</evidence>
<keyword evidence="3" id="KW-0809">Transit peptide</keyword>
<dbReference type="SUPFAM" id="SSF51230">
    <property type="entry name" value="Single hybrid motif"/>
    <property type="match status" value="1"/>
</dbReference>
<feature type="compositionally biased region" description="Basic and acidic residues" evidence="4">
    <location>
        <begin position="209"/>
        <end position="241"/>
    </location>
</feature>
<dbReference type="Pfam" id="PF02817">
    <property type="entry name" value="E3_binding"/>
    <property type="match status" value="1"/>
</dbReference>
<dbReference type="PROSITE" id="PS50968">
    <property type="entry name" value="BIOTINYL_LIPOYL"/>
    <property type="match status" value="1"/>
</dbReference>
<dbReference type="PANTHER" id="PTHR23151:SF82">
    <property type="entry name" value="PYRUVATE DEHYDROGENASE COMPLEX PROTEIN X COMPONENT, MITOCHONDRIAL"/>
    <property type="match status" value="1"/>
</dbReference>